<dbReference type="PANTHER" id="PTHR41517:SF1">
    <property type="entry name" value="CUPIN"/>
    <property type="match status" value="1"/>
</dbReference>
<sequence length="372" mass="41945">MKDDNVEGRARVVNTPQLNAYYEQLAEYEAGALWTVANDIEPWEPKAHSVPMIWRYQQLRPLVLRSLELVRPQEAGRRVIMLVNPKRHDVSAAVGLLYTGLQVMNPGEAASAHRHMASALRFIIEGEGAYTIVEGERVSLNRNDFVITPNGTWHEHGNDTGSGPCIWQDGLDIPLINTLEANFYEVHPDLHQRVTRPLDASYNTYSHAGVRPLEPDWRKAYSPLLKYSWTHTYEALCQYAQASEGSPFDGVMLEYVNPLTGGPVMPTLGATMQMLRAGQATRAHRHTGNVIYHVAKGCGYSIINGQRFDWEEHDIFCVPSWAWHEHANLSPDDDACLFSFSDFPVMKALSIYREEAYALNGGHQIMTQAQEN</sequence>
<comment type="caution">
    <text evidence="4">The sequence shown here is derived from an EMBL/GenBank/DDBJ whole genome shotgun (WGS) entry which is preliminary data.</text>
</comment>
<organism evidence="4 5">
    <name type="scientific">Pseudomonas gessardii</name>
    <dbReference type="NCBI Taxonomy" id="78544"/>
    <lineage>
        <taxon>Bacteria</taxon>
        <taxon>Pseudomonadati</taxon>
        <taxon>Pseudomonadota</taxon>
        <taxon>Gammaproteobacteria</taxon>
        <taxon>Pseudomonadales</taxon>
        <taxon>Pseudomonadaceae</taxon>
        <taxon>Pseudomonas</taxon>
    </lineage>
</organism>
<dbReference type="OrthoDB" id="285029at2"/>
<dbReference type="InterPro" id="IPR014710">
    <property type="entry name" value="RmlC-like_jellyroll"/>
</dbReference>
<dbReference type="EMBL" id="JAAQYP010000009">
    <property type="protein sequence ID" value="NNA95012.1"/>
    <property type="molecule type" value="Genomic_DNA"/>
</dbReference>
<name>A0A7Y1QKZ8_9PSED</name>
<proteinExistence type="predicted"/>
<reference evidence="4 5" key="1">
    <citation type="journal article" date="2020" name="Front. Microbiol.">
        <title>Genetic Organization of the aprX-lipA2 Operon Affects the Proteolytic Potential of Pseudomonas Species in Milk.</title>
        <authorList>
            <person name="Maier C."/>
            <person name="Huptas C."/>
            <person name="von Neubeck M."/>
            <person name="Scherer S."/>
            <person name="Wenning M."/>
            <person name="Lucking G."/>
        </authorList>
    </citation>
    <scope>NUCLEOTIDE SEQUENCE [LARGE SCALE GENOMIC DNA]</scope>
    <source>
        <strain evidence="4 5">G4779</strain>
    </source>
</reference>
<dbReference type="InterPro" id="IPR011051">
    <property type="entry name" value="RmlC_Cupin_sf"/>
</dbReference>
<dbReference type="Gene3D" id="2.60.120.10">
    <property type="entry name" value="Jelly Rolls"/>
    <property type="match status" value="1"/>
</dbReference>
<dbReference type="InterPro" id="IPR047183">
    <property type="entry name" value="GDO-like"/>
</dbReference>
<evidence type="ECO:0000313" key="4">
    <source>
        <dbReference type="EMBL" id="NNA95012.1"/>
    </source>
</evidence>
<evidence type="ECO:0000256" key="2">
    <source>
        <dbReference type="ARBA" id="ARBA00023002"/>
    </source>
</evidence>
<accession>A0A7Y1QKZ8</accession>
<evidence type="ECO:0000256" key="1">
    <source>
        <dbReference type="ARBA" id="ARBA00022964"/>
    </source>
</evidence>
<keyword evidence="1" id="KW-0223">Dioxygenase</keyword>
<protein>
    <submittedName>
        <fullName evidence="4">Cupin domain-containing protein</fullName>
    </submittedName>
</protein>
<evidence type="ECO:0000313" key="5">
    <source>
        <dbReference type="Proteomes" id="UP000542111"/>
    </source>
</evidence>
<keyword evidence="2" id="KW-0560">Oxidoreductase</keyword>
<evidence type="ECO:0000259" key="3">
    <source>
        <dbReference type="Pfam" id="PF07883"/>
    </source>
</evidence>
<feature type="domain" description="Cupin type-2" evidence="3">
    <location>
        <begin position="273"/>
        <end position="335"/>
    </location>
</feature>
<dbReference type="AlphaFoldDB" id="A0A7Y1QKZ8"/>
<dbReference type="GO" id="GO:0051213">
    <property type="term" value="F:dioxygenase activity"/>
    <property type="evidence" value="ECO:0007669"/>
    <property type="project" value="UniProtKB-KW"/>
</dbReference>
<dbReference type="PANTHER" id="PTHR41517">
    <property type="entry name" value="1,2-DIOXYGENASE PROTEIN-RELATED"/>
    <property type="match status" value="1"/>
</dbReference>
<dbReference type="Proteomes" id="UP000542111">
    <property type="component" value="Unassembled WGS sequence"/>
</dbReference>
<dbReference type="CDD" id="cd02216">
    <property type="entry name" value="cupin_GDO-like_N"/>
    <property type="match status" value="1"/>
</dbReference>
<dbReference type="FunFam" id="2.60.120.10:FF:000274">
    <property type="entry name" value="Gentisate 1,2-dioxygenase"/>
    <property type="match status" value="1"/>
</dbReference>
<dbReference type="GeneID" id="70100060"/>
<dbReference type="CDD" id="cd06992">
    <property type="entry name" value="cupin_GDO-like_C"/>
    <property type="match status" value="1"/>
</dbReference>
<dbReference type="RefSeq" id="WP_076960904.1">
    <property type="nucleotide sequence ID" value="NZ_CBCRYT010000001.1"/>
</dbReference>
<gene>
    <name evidence="4" type="ORF">HBO33_07545</name>
</gene>
<dbReference type="InterPro" id="IPR013096">
    <property type="entry name" value="Cupin_2"/>
</dbReference>
<feature type="domain" description="Cupin type-2" evidence="3">
    <location>
        <begin position="101"/>
        <end position="167"/>
    </location>
</feature>
<dbReference type="Pfam" id="PF07883">
    <property type="entry name" value="Cupin_2"/>
    <property type="match status" value="2"/>
</dbReference>
<dbReference type="SUPFAM" id="SSF51182">
    <property type="entry name" value="RmlC-like cupins"/>
    <property type="match status" value="1"/>
</dbReference>